<dbReference type="EMBL" id="BATI01000049">
    <property type="protein sequence ID" value="GAD64828.1"/>
    <property type="molecule type" value="Genomic_DNA"/>
</dbReference>
<dbReference type="Proteomes" id="UP000016560">
    <property type="component" value="Unassembled WGS sequence"/>
</dbReference>
<sequence length="293" mass="31886">MQVCVQVRAITQQPLPGIENEDSDCAIGVPGSTWEQAPMTIDTLKPRAKRLRAAVAQMLKVSITHSQALELVAKEENYPNWDAACASVRHQLKKSGSSVAKEHSIQVTVQGAQEPTFSSIFDGNQNVATDLIRVLDMSCGRGALVVIAGFGIEGKTTTANAVMEWLAAANHQHASDIKGQANYRLFDEIRDEATAFQAVALAEAGVKVVATIHAKQGYGLERVRSYLRSYGAGEMLLDRLSANGLALTIHQELVWSDPSVRNQLVQQRRDELATILKSILRHEPVIANNPTTP</sequence>
<proteinExistence type="predicted"/>
<dbReference type="SUPFAM" id="SSF52540">
    <property type="entry name" value="P-loop containing nucleoside triphosphate hydrolases"/>
    <property type="match status" value="1"/>
</dbReference>
<dbReference type="InterPro" id="IPR045517">
    <property type="entry name" value="Glyoxalase_8"/>
</dbReference>
<dbReference type="Pfam" id="PF20066">
    <property type="entry name" value="Glyoxalase_8"/>
    <property type="match status" value="1"/>
</dbReference>
<protein>
    <recommendedName>
        <fullName evidence="1">Glyoxalase-related protein domain-containing protein</fullName>
    </recommendedName>
</protein>
<comment type="caution">
    <text evidence="2">The sequence shown here is derived from an EMBL/GenBank/DDBJ whole genome shotgun (WGS) entry which is preliminary data.</text>
</comment>
<name>U3BDK2_AQUA1</name>
<organism evidence="2 3">
    <name type="scientific">Aquipseudomonas alcaligenes (strain ATCC 14909 / DSM 50342 / CCUG 1425 / JCM 20561 / NBRC 14159 / NCIMB 9945 / NCTC 10367 / 1577)</name>
    <name type="common">Pseudomonas alcaligenes</name>
    <dbReference type="NCBI Taxonomy" id="1215092"/>
    <lineage>
        <taxon>Bacteria</taxon>
        <taxon>Pseudomonadati</taxon>
        <taxon>Pseudomonadota</taxon>
        <taxon>Gammaproteobacteria</taxon>
        <taxon>Pseudomonadales</taxon>
        <taxon>Pseudomonadaceae</taxon>
        <taxon>Aquipseudomonas</taxon>
    </lineage>
</organism>
<dbReference type="AlphaFoldDB" id="U3BDK2"/>
<feature type="domain" description="Glyoxalase-related protein" evidence="1">
    <location>
        <begin position="38"/>
        <end position="94"/>
    </location>
</feature>
<dbReference type="InterPro" id="IPR027417">
    <property type="entry name" value="P-loop_NTPase"/>
</dbReference>
<gene>
    <name evidence="2" type="ORF">PA6_049_00170</name>
</gene>
<evidence type="ECO:0000259" key="1">
    <source>
        <dbReference type="Pfam" id="PF20066"/>
    </source>
</evidence>
<evidence type="ECO:0000313" key="2">
    <source>
        <dbReference type="EMBL" id="GAD64828.1"/>
    </source>
</evidence>
<dbReference type="RefSeq" id="WP_021702896.1">
    <property type="nucleotide sequence ID" value="NZ_BATI01000049.1"/>
</dbReference>
<keyword evidence="3" id="KW-1185">Reference proteome</keyword>
<evidence type="ECO:0000313" key="3">
    <source>
        <dbReference type="Proteomes" id="UP000016560"/>
    </source>
</evidence>
<reference evidence="2" key="1">
    <citation type="submission" date="2024-09" db="EMBL/GenBank/DDBJ databases">
        <title>Whole genome shotgun sequence of Pseudomonas alcaligenes NBRC 14159.</title>
        <authorList>
            <person name="Yoshida I."/>
            <person name="Hosoyama A."/>
            <person name="Tsuchikane K."/>
            <person name="Noguchi M."/>
            <person name="Hirakata S."/>
            <person name="Ando Y."/>
            <person name="Ohji S."/>
            <person name="Yamazoe A."/>
            <person name="Yamazaki S."/>
            <person name="Fujita N."/>
        </authorList>
    </citation>
    <scope>NUCLEOTIDE SEQUENCE</scope>
    <source>
        <strain evidence="2">NBRC 14159</strain>
    </source>
</reference>
<dbReference type="Gene3D" id="3.40.50.300">
    <property type="entry name" value="P-loop containing nucleotide triphosphate hydrolases"/>
    <property type="match status" value="1"/>
</dbReference>
<accession>U3BDK2</accession>